<dbReference type="GO" id="GO:0005758">
    <property type="term" value="C:mitochondrial intermembrane space"/>
    <property type="evidence" value="ECO:0007669"/>
    <property type="project" value="InterPro"/>
</dbReference>
<dbReference type="PANTHER" id="PTHR11158">
    <property type="entry name" value="MSF1/PX19 RELATED"/>
    <property type="match status" value="1"/>
</dbReference>
<dbReference type="EMBL" id="JAFNEN010000951">
    <property type="protein sequence ID" value="KAG8175748.1"/>
    <property type="molecule type" value="Genomic_DNA"/>
</dbReference>
<comment type="caution">
    <text evidence="2">The sequence shown here is derived from an EMBL/GenBank/DDBJ whole genome shotgun (WGS) entry which is preliminary data.</text>
</comment>
<dbReference type="AlphaFoldDB" id="A0AAV6TVG1"/>
<dbReference type="Proteomes" id="UP000827092">
    <property type="component" value="Unassembled WGS sequence"/>
</dbReference>
<sequence length="206" mass="24517">MKFFEGQDLFQYSWLQIAEAFWFRYPNPFSKHVRTEDVLFRRVEEGILHTRRLLTKTVRVSYFGYNLAIKNEPIIEESYIDPKTQTIRTCTWNVGTSFAQVKEECFYRKKEENNTVIDRKAWIEKSKHYFPGFIESYMIRRFQKNVKKTCKGLEYVLAQRYPISTSPVESKPLSFLDKDKIRERAMNAKDFAASKTVPTIFAAKME</sequence>
<name>A0AAV6TVG1_9ARAC</name>
<dbReference type="InterPro" id="IPR037365">
    <property type="entry name" value="Slowmo/Ups"/>
</dbReference>
<organism evidence="2 3">
    <name type="scientific">Oedothorax gibbosus</name>
    <dbReference type="NCBI Taxonomy" id="931172"/>
    <lineage>
        <taxon>Eukaryota</taxon>
        <taxon>Metazoa</taxon>
        <taxon>Ecdysozoa</taxon>
        <taxon>Arthropoda</taxon>
        <taxon>Chelicerata</taxon>
        <taxon>Arachnida</taxon>
        <taxon>Araneae</taxon>
        <taxon>Araneomorphae</taxon>
        <taxon>Entelegynae</taxon>
        <taxon>Araneoidea</taxon>
        <taxon>Linyphiidae</taxon>
        <taxon>Erigoninae</taxon>
        <taxon>Oedothorax</taxon>
    </lineage>
</organism>
<evidence type="ECO:0000259" key="1">
    <source>
        <dbReference type="PROSITE" id="PS50904"/>
    </source>
</evidence>
<dbReference type="Pfam" id="PF04707">
    <property type="entry name" value="PRELI"/>
    <property type="match status" value="1"/>
</dbReference>
<dbReference type="PROSITE" id="PS50904">
    <property type="entry name" value="PRELI_MSF1"/>
    <property type="match status" value="1"/>
</dbReference>
<protein>
    <recommendedName>
        <fullName evidence="1">PRELI/MSF1 domain-containing protein</fullName>
    </recommendedName>
</protein>
<reference evidence="2 3" key="1">
    <citation type="journal article" date="2022" name="Nat. Ecol. Evol.">
        <title>A masculinizing supergene underlies an exaggerated male reproductive morph in a spider.</title>
        <authorList>
            <person name="Hendrickx F."/>
            <person name="De Corte Z."/>
            <person name="Sonet G."/>
            <person name="Van Belleghem S.M."/>
            <person name="Kostlbacher S."/>
            <person name="Vangestel C."/>
        </authorList>
    </citation>
    <scope>NUCLEOTIDE SEQUENCE [LARGE SCALE GENOMIC DNA]</scope>
    <source>
        <strain evidence="2">W744_W776</strain>
    </source>
</reference>
<proteinExistence type="predicted"/>
<accession>A0AAV6TVG1</accession>
<gene>
    <name evidence="2" type="ORF">JTE90_028033</name>
</gene>
<feature type="domain" description="PRELI/MSF1" evidence="1">
    <location>
        <begin position="1"/>
        <end position="165"/>
    </location>
</feature>
<dbReference type="InterPro" id="IPR006797">
    <property type="entry name" value="PRELI/MSF1_dom"/>
</dbReference>
<evidence type="ECO:0000313" key="3">
    <source>
        <dbReference type="Proteomes" id="UP000827092"/>
    </source>
</evidence>
<evidence type="ECO:0000313" key="2">
    <source>
        <dbReference type="EMBL" id="KAG8175748.1"/>
    </source>
</evidence>
<keyword evidence="3" id="KW-1185">Reference proteome</keyword>